<protein>
    <submittedName>
        <fullName evidence="1">TIGR03089 family protein</fullName>
    </submittedName>
</protein>
<dbReference type="RefSeq" id="WP_073457244.1">
    <property type="nucleotide sequence ID" value="NZ_CALGVN010000008.1"/>
</dbReference>
<dbReference type="InterPro" id="IPR017523">
    <property type="entry name" value="Rv3268"/>
</dbReference>
<name>A0A1M6TN08_PSETH</name>
<dbReference type="Proteomes" id="UP000184363">
    <property type="component" value="Unassembled WGS sequence"/>
</dbReference>
<dbReference type="STRING" id="1848.SAMN05443637_108141"/>
<dbReference type="NCBIfam" id="TIGR03089">
    <property type="entry name" value="TIGR03089 family protein"/>
    <property type="match status" value="1"/>
</dbReference>
<evidence type="ECO:0000313" key="1">
    <source>
        <dbReference type="EMBL" id="SHK58324.1"/>
    </source>
</evidence>
<dbReference type="Gene3D" id="3.40.50.12780">
    <property type="entry name" value="N-terminal domain of ligase-like"/>
    <property type="match status" value="2"/>
</dbReference>
<gene>
    <name evidence="1" type="ORF">SAMN05443637_108141</name>
</gene>
<organism evidence="1 2">
    <name type="scientific">Pseudonocardia thermophila</name>
    <dbReference type="NCBI Taxonomy" id="1848"/>
    <lineage>
        <taxon>Bacteria</taxon>
        <taxon>Bacillati</taxon>
        <taxon>Actinomycetota</taxon>
        <taxon>Actinomycetes</taxon>
        <taxon>Pseudonocardiales</taxon>
        <taxon>Pseudonocardiaceae</taxon>
        <taxon>Pseudonocardia</taxon>
    </lineage>
</organism>
<keyword evidence="2" id="KW-1185">Reference proteome</keyword>
<accession>A0A1M6TN08</accession>
<dbReference type="InterPro" id="IPR042099">
    <property type="entry name" value="ANL_N_sf"/>
</dbReference>
<dbReference type="OrthoDB" id="3396763at2"/>
<evidence type="ECO:0000313" key="2">
    <source>
        <dbReference type="Proteomes" id="UP000184363"/>
    </source>
</evidence>
<proteinExistence type="predicted"/>
<sequence length="239" mass="24903">MSLTDALLGPILRGPGSARPLITFYDHATGERIELSGVTTANWVAKTANLLRDECDLEPGGRVAVLLPAHWQTAAVLLGAWSCGGVVVDEPAGADVVACDSERLDLALAADAAAVVALSLDAFGKGLTGLPAGVIDFATEVRLHGDEFVPWEPVPDTAVALDGETADRVLDQARIRAEALGIGAGDRVLSTLDWTTEDGLVDGLLAPLAARASLVQVRNADPARLDRTAETEKVTIRLG</sequence>
<dbReference type="SUPFAM" id="SSF56801">
    <property type="entry name" value="Acetyl-CoA synthetase-like"/>
    <property type="match status" value="1"/>
</dbReference>
<dbReference type="AlphaFoldDB" id="A0A1M6TN08"/>
<reference evidence="1 2" key="1">
    <citation type="submission" date="2016-11" db="EMBL/GenBank/DDBJ databases">
        <authorList>
            <person name="Jaros S."/>
            <person name="Januszkiewicz K."/>
            <person name="Wedrychowicz H."/>
        </authorList>
    </citation>
    <scope>NUCLEOTIDE SEQUENCE [LARGE SCALE GENOMIC DNA]</scope>
    <source>
        <strain evidence="1 2">DSM 43832</strain>
    </source>
</reference>
<dbReference type="EMBL" id="FRAP01000008">
    <property type="protein sequence ID" value="SHK58324.1"/>
    <property type="molecule type" value="Genomic_DNA"/>
</dbReference>